<proteinExistence type="predicted"/>
<reference evidence="3 4" key="1">
    <citation type="journal article" date="2020" name="Nature">
        <title>Isolation of an archaeon at the prokaryote-eukaryote interface.</title>
        <authorList>
            <person name="Imachi H."/>
            <person name="Nobu M.K."/>
            <person name="Nakahara N."/>
            <person name="Morono Y."/>
            <person name="Ogawara M."/>
            <person name="Takaki Y."/>
            <person name="Takano Y."/>
            <person name="Uematsu K."/>
            <person name="Ikuta T."/>
            <person name="Ito M."/>
            <person name="Matsui Y."/>
            <person name="Miyazaki M."/>
            <person name="Murata K."/>
            <person name="Saito Y."/>
            <person name="Sakai S."/>
            <person name="Song C."/>
            <person name="Tasumi E."/>
            <person name="Yamanaka Y."/>
            <person name="Yamaguchi T."/>
            <person name="Kamagata Y."/>
            <person name="Tamaki H."/>
            <person name="Takai K."/>
        </authorList>
    </citation>
    <scope>NUCLEOTIDE SEQUENCE [LARGE SCALE GENOMIC DNA]</scope>
    <source>
        <strain evidence="3 4">MK-D1</strain>
    </source>
</reference>
<name>A0A5B9DFE9_9ARCH</name>
<dbReference type="InterPro" id="IPR029052">
    <property type="entry name" value="Metallo-depent_PP-like"/>
</dbReference>
<reference evidence="3 4" key="2">
    <citation type="journal article" date="2024" name="Int. J. Syst. Evol. Microbiol.">
        <title>Promethearchaeum syntrophicum gen. nov., sp. nov., an anaerobic, obligately syntrophic archaeon, the first isolate of the lineage 'Asgard' archaea, and proposal of the new archaeal phylum Promethearchaeota phyl. nov. and kingdom Promethearchaeati regn. nov.</title>
        <authorList>
            <person name="Imachi H."/>
            <person name="Nobu M.K."/>
            <person name="Kato S."/>
            <person name="Takaki Y."/>
            <person name="Miyazaki M."/>
            <person name="Miyata M."/>
            <person name="Ogawara M."/>
            <person name="Saito Y."/>
            <person name="Sakai S."/>
            <person name="Tahara Y.O."/>
            <person name="Takano Y."/>
            <person name="Tasumi E."/>
            <person name="Uematsu K."/>
            <person name="Yoshimura T."/>
            <person name="Itoh T."/>
            <person name="Ohkuma M."/>
            <person name="Takai K."/>
        </authorList>
    </citation>
    <scope>NUCLEOTIDE SEQUENCE [LARGE SCALE GENOMIC DNA]</scope>
    <source>
        <strain evidence="3 4">MK-D1</strain>
    </source>
</reference>
<evidence type="ECO:0000259" key="2">
    <source>
        <dbReference type="PROSITE" id="PS00125"/>
    </source>
</evidence>
<evidence type="ECO:0000313" key="3">
    <source>
        <dbReference type="EMBL" id="QEE17513.1"/>
    </source>
</evidence>
<dbReference type="EMBL" id="CP042905">
    <property type="protein sequence ID" value="QEE17513.1"/>
    <property type="molecule type" value="Genomic_DNA"/>
</dbReference>
<keyword evidence="3" id="KW-0378">Hydrolase</keyword>
<evidence type="ECO:0000256" key="1">
    <source>
        <dbReference type="SAM" id="Coils"/>
    </source>
</evidence>
<dbReference type="InterPro" id="IPR004843">
    <property type="entry name" value="Calcineurin-like_PHP"/>
</dbReference>
<keyword evidence="4" id="KW-1185">Reference proteome</keyword>
<dbReference type="Proteomes" id="UP000321408">
    <property type="component" value="Chromosome"/>
</dbReference>
<dbReference type="CDD" id="cd00144">
    <property type="entry name" value="MPP_PPP_family"/>
    <property type="match status" value="1"/>
</dbReference>
<dbReference type="InterPro" id="IPR006186">
    <property type="entry name" value="Ser/Thr-sp_prot-phosphatase"/>
</dbReference>
<dbReference type="InterPro" id="IPR050341">
    <property type="entry name" value="PP1_catalytic_subunit"/>
</dbReference>
<feature type="coiled-coil region" evidence="1">
    <location>
        <begin position="3"/>
        <end position="34"/>
    </location>
</feature>
<dbReference type="PANTHER" id="PTHR11668:SF496">
    <property type="entry name" value="SERINE_THREONINE-PROTEIN PHOSPHATASE"/>
    <property type="match status" value="1"/>
</dbReference>
<keyword evidence="1" id="KW-0175">Coiled coil</keyword>
<dbReference type="GO" id="GO:0004722">
    <property type="term" value="F:protein serine/threonine phosphatase activity"/>
    <property type="evidence" value="ECO:0007669"/>
    <property type="project" value="TreeGrafter"/>
</dbReference>
<organism evidence="3 4">
    <name type="scientific">Promethearchaeum syntrophicum</name>
    <dbReference type="NCBI Taxonomy" id="2594042"/>
    <lineage>
        <taxon>Archaea</taxon>
        <taxon>Promethearchaeati</taxon>
        <taxon>Promethearchaeota</taxon>
        <taxon>Promethearchaeia</taxon>
        <taxon>Promethearchaeales</taxon>
        <taxon>Promethearchaeaceae</taxon>
        <taxon>Promethearchaeum</taxon>
    </lineage>
</organism>
<dbReference type="EC" id="3.1.-.-" evidence="3"/>
<dbReference type="KEGG" id="psyt:DSAG12_03350"/>
<dbReference type="Gene3D" id="3.60.21.10">
    <property type="match status" value="1"/>
</dbReference>
<dbReference type="PRINTS" id="PR00114">
    <property type="entry name" value="STPHPHTASE"/>
</dbReference>
<dbReference type="RefSeq" id="WP_147664404.1">
    <property type="nucleotide sequence ID" value="NZ_CP042905.2"/>
</dbReference>
<sequence length="433" mass="51351">MTAMDENEKEEEEKKAMEEALADIMQDINLEEQKSEAAFIKKLNLLREEITTEETFTTTDILPTEEPDILSQSIAIKFTDIITFLEKEKVETPFADEFWEFYYNNKQIKDPRKYMGGNAVREKIIGLLSELNEFVLNPEVLDLNHAFNEKMQSGKLYYVGDTHGSIIDTDKCIRFFVKQIEKAELNNEDLRIIFLGDYVDRNKMDIHNLLYILTFTMKYSKYVRILRGNHEEVTINMRYGFWHSINKYLPNLYLFNDFEYFFMRLPLVHAVHYQSESMENPRVLVSLHGGIPIYDKKFTEMPEIPKIIQGLDFLDPAHSNIDEMDDLSQQILWNDPADDLPPNMLFLPSRRGIGFNFGKEVFDEWMRENQADRLIRGHEVFLEGFKNFFNDRLFSVFSSSKYVYRRLDAKILEFDFSKPWESNWRYLTISKEL</sequence>
<gene>
    <name evidence="3" type="ORF">DSAG12_03350</name>
</gene>
<dbReference type="AlphaFoldDB" id="A0A5B9DFE9"/>
<protein>
    <submittedName>
        <fullName evidence="3">Metallophosphoesterase family protein</fullName>
        <ecNumber evidence="3">3.1.-.-</ecNumber>
    </submittedName>
</protein>
<dbReference type="PANTHER" id="PTHR11668">
    <property type="entry name" value="SERINE/THREONINE PROTEIN PHOSPHATASE"/>
    <property type="match status" value="1"/>
</dbReference>
<dbReference type="GeneID" id="41331317"/>
<dbReference type="GO" id="GO:0005737">
    <property type="term" value="C:cytoplasm"/>
    <property type="evidence" value="ECO:0007669"/>
    <property type="project" value="TreeGrafter"/>
</dbReference>
<evidence type="ECO:0000313" key="4">
    <source>
        <dbReference type="Proteomes" id="UP000321408"/>
    </source>
</evidence>
<dbReference type="SMART" id="SM00156">
    <property type="entry name" value="PP2Ac"/>
    <property type="match status" value="1"/>
</dbReference>
<dbReference type="OrthoDB" id="303721at2157"/>
<dbReference type="PROSITE" id="PS00125">
    <property type="entry name" value="SER_THR_PHOSPHATASE"/>
    <property type="match status" value="1"/>
</dbReference>
<dbReference type="SUPFAM" id="SSF56300">
    <property type="entry name" value="Metallo-dependent phosphatases"/>
    <property type="match status" value="1"/>
</dbReference>
<accession>A0A5B9DFE9</accession>
<feature type="domain" description="Serine/threonine specific protein phosphatases" evidence="2">
    <location>
        <begin position="226"/>
        <end position="231"/>
    </location>
</feature>
<dbReference type="Pfam" id="PF00149">
    <property type="entry name" value="Metallophos"/>
    <property type="match status" value="1"/>
</dbReference>